<dbReference type="InterPro" id="IPR015424">
    <property type="entry name" value="PyrdxlP-dep_Trfase"/>
</dbReference>
<dbReference type="Pfam" id="PF01053">
    <property type="entry name" value="Cys_Met_Meta_PP"/>
    <property type="match status" value="1"/>
</dbReference>
<sequence>MSSRAPGTVVAAASREGRDIVAPLRRSDSYRWDSPDEKPSPDYSRSANPNRDELVTRLAELEGANGGVVTSSGQSAALLALLLIPSSARVIAPHDCYGGTYRLLEALAEQGRLSVEFVDLTDDDALDAALATETAMVWIETPSNPLLRLTDIASVAAKAKKAGALTVADNTLPTPCRQQPLALGCDLVMHSTTKAINGHGDCVGGALLARDAALIERIEFWANAAGLFGSPDAAARTLRGLRTLPLRVAAMEANARTVADYLADHDAVAAVHYPGFTDHPDHALAEQQQTGPGFMIAFDLVGGSPAVEAFLDRLELVNLASSLGAHSSLICVPATMTHRGMPDEAQARAGITPGLLRLSVGLEAASDIIADLGRALDS</sequence>
<proteinExistence type="inferred from homology"/>
<comment type="caution">
    <text evidence="6">The sequence shown here is derived from an EMBL/GenBank/DDBJ whole genome shotgun (WGS) entry which is preliminary data.</text>
</comment>
<dbReference type="InterPro" id="IPR015422">
    <property type="entry name" value="PyrdxlP-dep_Trfase_small"/>
</dbReference>
<evidence type="ECO:0000256" key="4">
    <source>
        <dbReference type="RuleBase" id="RU362118"/>
    </source>
</evidence>
<dbReference type="GO" id="GO:0003962">
    <property type="term" value="F:cystathionine gamma-synthase activity"/>
    <property type="evidence" value="ECO:0007669"/>
    <property type="project" value="TreeGrafter"/>
</dbReference>
<comment type="similarity">
    <text evidence="4">Belongs to the trans-sulfuration enzymes family.</text>
</comment>
<dbReference type="GO" id="GO:0019346">
    <property type="term" value="P:transsulfuration"/>
    <property type="evidence" value="ECO:0007669"/>
    <property type="project" value="InterPro"/>
</dbReference>
<feature type="region of interest" description="Disordered" evidence="5">
    <location>
        <begin position="1"/>
        <end position="49"/>
    </location>
</feature>
<evidence type="ECO:0000256" key="3">
    <source>
        <dbReference type="PIRSR" id="PIRSR001434-2"/>
    </source>
</evidence>
<dbReference type="Proteomes" id="UP000429229">
    <property type="component" value="Unassembled WGS sequence"/>
</dbReference>
<keyword evidence="2 3" id="KW-0663">Pyridoxal phosphate</keyword>
<keyword evidence="6" id="KW-0456">Lyase</keyword>
<dbReference type="InterPro" id="IPR015421">
    <property type="entry name" value="PyrdxlP-dep_Trfase_major"/>
</dbReference>
<feature type="compositionally biased region" description="Basic and acidic residues" evidence="5">
    <location>
        <begin position="15"/>
        <end position="40"/>
    </location>
</feature>
<organism evidence="6 7">
    <name type="scientific">Alteriqipengyuania halimionae</name>
    <dbReference type="NCBI Taxonomy" id="1926630"/>
    <lineage>
        <taxon>Bacteria</taxon>
        <taxon>Pseudomonadati</taxon>
        <taxon>Pseudomonadota</taxon>
        <taxon>Alphaproteobacteria</taxon>
        <taxon>Sphingomonadales</taxon>
        <taxon>Erythrobacteraceae</taxon>
        <taxon>Alteriqipengyuania</taxon>
    </lineage>
</organism>
<evidence type="ECO:0000313" key="7">
    <source>
        <dbReference type="Proteomes" id="UP000429229"/>
    </source>
</evidence>
<evidence type="ECO:0000256" key="1">
    <source>
        <dbReference type="ARBA" id="ARBA00001933"/>
    </source>
</evidence>
<dbReference type="GO" id="GO:0019343">
    <property type="term" value="P:cysteine biosynthetic process via cystathionine"/>
    <property type="evidence" value="ECO:0007669"/>
    <property type="project" value="TreeGrafter"/>
</dbReference>
<dbReference type="GO" id="GO:0004123">
    <property type="term" value="F:cystathionine gamma-lyase activity"/>
    <property type="evidence" value="ECO:0007669"/>
    <property type="project" value="TreeGrafter"/>
</dbReference>
<name>A0A6I4U5A5_9SPHN</name>
<accession>A0A6I4U5A5</accession>
<protein>
    <submittedName>
        <fullName evidence="6">O-succinylhomoserine (Thiol)-lyase</fullName>
    </submittedName>
</protein>
<dbReference type="AlphaFoldDB" id="A0A6I4U5A5"/>
<dbReference type="PIRSF" id="PIRSF001434">
    <property type="entry name" value="CGS"/>
    <property type="match status" value="1"/>
</dbReference>
<dbReference type="EMBL" id="WTYR01000001">
    <property type="protein sequence ID" value="MXP11178.1"/>
    <property type="molecule type" value="Genomic_DNA"/>
</dbReference>
<dbReference type="SUPFAM" id="SSF53383">
    <property type="entry name" value="PLP-dependent transferases"/>
    <property type="match status" value="1"/>
</dbReference>
<evidence type="ECO:0000313" key="6">
    <source>
        <dbReference type="EMBL" id="MXP11178.1"/>
    </source>
</evidence>
<dbReference type="GO" id="GO:0005737">
    <property type="term" value="C:cytoplasm"/>
    <property type="evidence" value="ECO:0007669"/>
    <property type="project" value="TreeGrafter"/>
</dbReference>
<dbReference type="GO" id="GO:0030170">
    <property type="term" value="F:pyridoxal phosphate binding"/>
    <property type="evidence" value="ECO:0007669"/>
    <property type="project" value="InterPro"/>
</dbReference>
<evidence type="ECO:0000256" key="2">
    <source>
        <dbReference type="ARBA" id="ARBA00022898"/>
    </source>
</evidence>
<dbReference type="RefSeq" id="WP_160617736.1">
    <property type="nucleotide sequence ID" value="NZ_WTYR01000001.1"/>
</dbReference>
<reference evidence="6 7" key="1">
    <citation type="submission" date="2019-12" db="EMBL/GenBank/DDBJ databases">
        <title>Genomic-based taxomic classification of the family Erythrobacteraceae.</title>
        <authorList>
            <person name="Xu L."/>
        </authorList>
    </citation>
    <scope>NUCLEOTIDE SEQUENCE [LARGE SCALE GENOMIC DNA]</scope>
    <source>
        <strain evidence="6 7">LMG 29519</strain>
    </source>
</reference>
<feature type="modified residue" description="N6-(pyridoxal phosphate)lysine" evidence="3">
    <location>
        <position position="194"/>
    </location>
</feature>
<keyword evidence="7" id="KW-1185">Reference proteome</keyword>
<comment type="cofactor">
    <cofactor evidence="1 4">
        <name>pyridoxal 5'-phosphate</name>
        <dbReference type="ChEBI" id="CHEBI:597326"/>
    </cofactor>
</comment>
<dbReference type="PANTHER" id="PTHR11808">
    <property type="entry name" value="TRANS-SULFURATION ENZYME FAMILY MEMBER"/>
    <property type="match status" value="1"/>
</dbReference>
<dbReference type="OrthoDB" id="9805807at2"/>
<dbReference type="PANTHER" id="PTHR11808:SF75">
    <property type="entry name" value="CYSTATHIONINE GAMMA-SYNTHASE"/>
    <property type="match status" value="1"/>
</dbReference>
<gene>
    <name evidence="6" type="ORF">GRI68_13395</name>
</gene>
<dbReference type="InterPro" id="IPR000277">
    <property type="entry name" value="Cys/Met-Metab_PyrdxlP-dep_enz"/>
</dbReference>
<dbReference type="FunFam" id="3.40.640.10:FF:000046">
    <property type="entry name" value="Cystathionine gamma-lyase"/>
    <property type="match status" value="1"/>
</dbReference>
<evidence type="ECO:0000256" key="5">
    <source>
        <dbReference type="SAM" id="MobiDB-lite"/>
    </source>
</evidence>
<dbReference type="Gene3D" id="3.40.640.10">
    <property type="entry name" value="Type I PLP-dependent aspartate aminotransferase-like (Major domain)"/>
    <property type="match status" value="1"/>
</dbReference>
<dbReference type="Gene3D" id="3.90.1150.10">
    <property type="entry name" value="Aspartate Aminotransferase, domain 1"/>
    <property type="match status" value="1"/>
</dbReference>